<dbReference type="Pfam" id="PF00534">
    <property type="entry name" value="Glycos_transf_1"/>
    <property type="match status" value="1"/>
</dbReference>
<dbReference type="EMBL" id="QVEV01000046">
    <property type="protein sequence ID" value="RGC10339.1"/>
    <property type="molecule type" value="Genomic_DNA"/>
</dbReference>
<dbReference type="PANTHER" id="PTHR12526">
    <property type="entry name" value="GLYCOSYLTRANSFERASE"/>
    <property type="match status" value="1"/>
</dbReference>
<dbReference type="PANTHER" id="PTHR12526:SF630">
    <property type="entry name" value="GLYCOSYLTRANSFERASE"/>
    <property type="match status" value="1"/>
</dbReference>
<proteinExistence type="predicted"/>
<dbReference type="CDD" id="cd03811">
    <property type="entry name" value="GT4_GT28_WabH-like"/>
    <property type="match status" value="1"/>
</dbReference>
<dbReference type="OrthoDB" id="9813638at2"/>
<dbReference type="Proteomes" id="UP000260025">
    <property type="component" value="Unassembled WGS sequence"/>
</dbReference>
<accession>A0A3E2VJ01</accession>
<dbReference type="AlphaFoldDB" id="A0A3E2VJ01"/>
<sequence>MKKKLLFIIPTLSCGGAERAVVALLNKMDFTKYDIDLMLFRRDDMHYINSVPKEVNLLENDLLTDLCFCHVKHLLKFKYLLNHFLVVMTRIYTTIRLKWNSLTNAKKVYYDWDKINKYIPNLNKKYDVAVSFLEGLSNFYVTEKVNACIKIGWIRADYELWGYDKNHDLPYFKKLNYLFSVSDANAEKMKNIFPQIADKIYTMYNIIDFDLIAKKSKMKIAESEFNDNKDITILSIGNLRPVKGYDKSIEACKILKEKGYNFKWFVLGEGNDRARLEKMIDANELGKCFFLLGLKDNPYPYLAAADIYVQSSKHEGFSTTIREAKFFGLPIVITDCPGMSDQISDGINGLIAEQNSQDLAIKIEKLLVNQELRNSFSKALKNSSNSDNGTELNKLLKIFDM</sequence>
<evidence type="ECO:0000259" key="1">
    <source>
        <dbReference type="Pfam" id="PF00534"/>
    </source>
</evidence>
<dbReference type="SUPFAM" id="SSF53756">
    <property type="entry name" value="UDP-Glycosyltransferase/glycogen phosphorylase"/>
    <property type="match status" value="1"/>
</dbReference>
<evidence type="ECO:0000313" key="3">
    <source>
        <dbReference type="Proteomes" id="UP000260025"/>
    </source>
</evidence>
<dbReference type="RefSeq" id="WP_117444713.1">
    <property type="nucleotide sequence ID" value="NZ_QVEV01000046.1"/>
</dbReference>
<dbReference type="Gene3D" id="3.40.50.2000">
    <property type="entry name" value="Glycogen Phosphorylase B"/>
    <property type="match status" value="2"/>
</dbReference>
<name>A0A3E2VJ01_CLOIN</name>
<dbReference type="InterPro" id="IPR001296">
    <property type="entry name" value="Glyco_trans_1"/>
</dbReference>
<keyword evidence="2" id="KW-0808">Transferase</keyword>
<feature type="domain" description="Glycosyl transferase family 1" evidence="1">
    <location>
        <begin position="220"/>
        <end position="381"/>
    </location>
</feature>
<reference evidence="2 3" key="1">
    <citation type="submission" date="2018-08" db="EMBL/GenBank/DDBJ databases">
        <title>A genome reference for cultivated species of the human gut microbiota.</title>
        <authorList>
            <person name="Zou Y."/>
            <person name="Xue W."/>
            <person name="Luo G."/>
        </authorList>
    </citation>
    <scope>NUCLEOTIDE SEQUENCE [LARGE SCALE GENOMIC DNA]</scope>
    <source>
        <strain evidence="2 3">OF01-2LB</strain>
    </source>
</reference>
<evidence type="ECO:0000313" key="2">
    <source>
        <dbReference type="EMBL" id="RGC10339.1"/>
    </source>
</evidence>
<organism evidence="2 3">
    <name type="scientific">Clostridium innocuum</name>
    <dbReference type="NCBI Taxonomy" id="1522"/>
    <lineage>
        <taxon>Bacteria</taxon>
        <taxon>Bacillati</taxon>
        <taxon>Bacillota</taxon>
        <taxon>Clostridia</taxon>
        <taxon>Eubacteriales</taxon>
        <taxon>Clostridiaceae</taxon>
        <taxon>Clostridium</taxon>
    </lineage>
</organism>
<comment type="caution">
    <text evidence="2">The sequence shown here is derived from an EMBL/GenBank/DDBJ whole genome shotgun (WGS) entry which is preliminary data.</text>
</comment>
<protein>
    <submittedName>
        <fullName evidence="2">Glycosyltransferase</fullName>
    </submittedName>
</protein>
<dbReference type="GO" id="GO:0016757">
    <property type="term" value="F:glycosyltransferase activity"/>
    <property type="evidence" value="ECO:0007669"/>
    <property type="project" value="InterPro"/>
</dbReference>
<gene>
    <name evidence="2" type="ORF">DXA38_19955</name>
</gene>